<keyword evidence="1" id="KW-0812">Transmembrane</keyword>
<keyword evidence="1" id="KW-1133">Transmembrane helix</keyword>
<dbReference type="AlphaFoldDB" id="A0A6C0JWG2"/>
<evidence type="ECO:0008006" key="3">
    <source>
        <dbReference type="Google" id="ProtNLM"/>
    </source>
</evidence>
<evidence type="ECO:0000313" key="2">
    <source>
        <dbReference type="EMBL" id="QHU09261.1"/>
    </source>
</evidence>
<protein>
    <recommendedName>
        <fullName evidence="3">TLC domain-containing protein</fullName>
    </recommendedName>
</protein>
<evidence type="ECO:0000256" key="1">
    <source>
        <dbReference type="SAM" id="Phobius"/>
    </source>
</evidence>
<name>A0A6C0JWG2_9ZZZZ</name>
<accession>A0A6C0JWG2</accession>
<reference evidence="2" key="1">
    <citation type="journal article" date="2020" name="Nature">
        <title>Giant virus diversity and host interactions through global metagenomics.</title>
        <authorList>
            <person name="Schulz F."/>
            <person name="Roux S."/>
            <person name="Paez-Espino D."/>
            <person name="Jungbluth S."/>
            <person name="Walsh D.A."/>
            <person name="Denef V.J."/>
            <person name="McMahon K.D."/>
            <person name="Konstantinidis K.T."/>
            <person name="Eloe-Fadrosh E.A."/>
            <person name="Kyrpides N.C."/>
            <person name="Woyke T."/>
        </authorList>
    </citation>
    <scope>NUCLEOTIDE SEQUENCE</scope>
    <source>
        <strain evidence="2">GVMAG-S-1074260-58</strain>
    </source>
</reference>
<keyword evidence="1" id="KW-0472">Membrane</keyword>
<feature type="transmembrane region" description="Helical" evidence="1">
    <location>
        <begin position="6"/>
        <end position="26"/>
    </location>
</feature>
<feature type="transmembrane region" description="Helical" evidence="1">
    <location>
        <begin position="87"/>
        <end position="106"/>
    </location>
</feature>
<dbReference type="EMBL" id="MN740706">
    <property type="protein sequence ID" value="QHU09261.1"/>
    <property type="molecule type" value="Genomic_DNA"/>
</dbReference>
<sequence length="112" mass="13016">MNLLVNLFVSLIHFILAYGIFISILISNDFKLLISILVIMLLVKISFSVFGRCILTLYEYNSYFATTSKLLTNTLTHDINDKTGEEILINIGLLIILNKLLFLTFYKYYMYK</sequence>
<feature type="transmembrane region" description="Helical" evidence="1">
    <location>
        <begin position="33"/>
        <end position="58"/>
    </location>
</feature>
<organism evidence="2">
    <name type="scientific">viral metagenome</name>
    <dbReference type="NCBI Taxonomy" id="1070528"/>
    <lineage>
        <taxon>unclassified sequences</taxon>
        <taxon>metagenomes</taxon>
        <taxon>organismal metagenomes</taxon>
    </lineage>
</organism>
<proteinExistence type="predicted"/>